<evidence type="ECO:0000259" key="4">
    <source>
        <dbReference type="PROSITE" id="PS51462"/>
    </source>
</evidence>
<evidence type="ECO:0000256" key="2">
    <source>
        <dbReference type="ARBA" id="ARBA00022801"/>
    </source>
</evidence>
<gene>
    <name evidence="5" type="ORF">AVDCRST_MAG85-359</name>
</gene>
<dbReference type="AlphaFoldDB" id="A0A6J4RLP6"/>
<reference evidence="5" key="1">
    <citation type="submission" date="2020-02" db="EMBL/GenBank/DDBJ databases">
        <authorList>
            <person name="Meier V. D."/>
        </authorList>
    </citation>
    <scope>NUCLEOTIDE SEQUENCE</scope>
    <source>
        <strain evidence="5">AVDCRST_MAG85</strain>
    </source>
</reference>
<dbReference type="PRINTS" id="PR00502">
    <property type="entry name" value="NUDIXFAMILY"/>
</dbReference>
<dbReference type="InterPro" id="IPR020084">
    <property type="entry name" value="NUDIX_hydrolase_CS"/>
</dbReference>
<evidence type="ECO:0000313" key="5">
    <source>
        <dbReference type="EMBL" id="CAA9476491.1"/>
    </source>
</evidence>
<protein>
    <submittedName>
        <fullName evidence="5">Hydrolase MutT1</fullName>
        <ecNumber evidence="5">3.6.1.-</ecNumber>
    </submittedName>
</protein>
<evidence type="ECO:0000256" key="3">
    <source>
        <dbReference type="RuleBase" id="RU003476"/>
    </source>
</evidence>
<dbReference type="GO" id="GO:0006167">
    <property type="term" value="P:AMP biosynthetic process"/>
    <property type="evidence" value="ECO:0007669"/>
    <property type="project" value="TreeGrafter"/>
</dbReference>
<comment type="similarity">
    <text evidence="1 3">Belongs to the Nudix hydrolase family.</text>
</comment>
<name>A0A6J4RLP6_9ACTN</name>
<evidence type="ECO:0000256" key="1">
    <source>
        <dbReference type="ARBA" id="ARBA00005582"/>
    </source>
</evidence>
<dbReference type="PROSITE" id="PS00893">
    <property type="entry name" value="NUDIX_BOX"/>
    <property type="match status" value="1"/>
</dbReference>
<dbReference type="SUPFAM" id="SSF55811">
    <property type="entry name" value="Nudix"/>
    <property type="match status" value="1"/>
</dbReference>
<dbReference type="InterPro" id="IPR015797">
    <property type="entry name" value="NUDIX_hydrolase-like_dom_sf"/>
</dbReference>
<feature type="domain" description="Nudix hydrolase" evidence="4">
    <location>
        <begin position="6"/>
        <end position="135"/>
    </location>
</feature>
<organism evidence="5">
    <name type="scientific">uncultured Solirubrobacteraceae bacterium</name>
    <dbReference type="NCBI Taxonomy" id="1162706"/>
    <lineage>
        <taxon>Bacteria</taxon>
        <taxon>Bacillati</taxon>
        <taxon>Actinomycetota</taxon>
        <taxon>Thermoleophilia</taxon>
        <taxon>Solirubrobacterales</taxon>
        <taxon>Solirubrobacteraceae</taxon>
        <taxon>environmental samples</taxon>
    </lineage>
</organism>
<dbReference type="CDD" id="cd03673">
    <property type="entry name" value="NUDIX_Ap6A_hydrolase"/>
    <property type="match status" value="1"/>
</dbReference>
<dbReference type="InterPro" id="IPR020476">
    <property type="entry name" value="Nudix_hydrolase"/>
</dbReference>
<keyword evidence="2 3" id="KW-0378">Hydrolase</keyword>
<dbReference type="PROSITE" id="PS51462">
    <property type="entry name" value="NUDIX"/>
    <property type="match status" value="1"/>
</dbReference>
<dbReference type="EC" id="3.6.1.-" evidence="5"/>
<dbReference type="EMBL" id="CADCVT010000041">
    <property type="protein sequence ID" value="CAA9476491.1"/>
    <property type="molecule type" value="Genomic_DNA"/>
</dbReference>
<dbReference type="PANTHER" id="PTHR21340:SF0">
    <property type="entry name" value="BIS(5'-NUCLEOSYL)-TETRAPHOSPHATASE [ASYMMETRICAL]"/>
    <property type="match status" value="1"/>
</dbReference>
<dbReference type="GO" id="GO:0006754">
    <property type="term" value="P:ATP biosynthetic process"/>
    <property type="evidence" value="ECO:0007669"/>
    <property type="project" value="TreeGrafter"/>
</dbReference>
<dbReference type="Pfam" id="PF00293">
    <property type="entry name" value="NUDIX"/>
    <property type="match status" value="1"/>
</dbReference>
<dbReference type="InterPro" id="IPR051325">
    <property type="entry name" value="Nudix_hydrolase_domain"/>
</dbReference>
<dbReference type="GO" id="GO:0004081">
    <property type="term" value="F:bis(5'-nucleosyl)-tetraphosphatase (asymmetrical) activity"/>
    <property type="evidence" value="ECO:0007669"/>
    <property type="project" value="TreeGrafter"/>
</dbReference>
<proteinExistence type="inferred from homology"/>
<dbReference type="Gene3D" id="3.90.79.10">
    <property type="entry name" value="Nucleoside Triphosphate Pyrophosphohydrolase"/>
    <property type="match status" value="1"/>
</dbReference>
<sequence>MVLPKKTVEAAGGVVLRDREGGGVEVLLVHRPRYDDWSLPKGKLERGESFEDAAVREVLEETGLRCRLRDELEEVRYEDHKGRPKIVRYWLMDVAEDHGFEPNDEVDELRWLELHAAAALLTYEHDKELVAQTAAGGPAA</sequence>
<dbReference type="PANTHER" id="PTHR21340">
    <property type="entry name" value="DIADENOSINE 5,5-P1,P4-TETRAPHOSPHATE PYROPHOSPHOHYDROLASE MUTT"/>
    <property type="match status" value="1"/>
</dbReference>
<accession>A0A6J4RLP6</accession>
<dbReference type="InterPro" id="IPR000086">
    <property type="entry name" value="NUDIX_hydrolase_dom"/>
</dbReference>